<dbReference type="STRING" id="1314785.A0A165AZP6"/>
<dbReference type="Proteomes" id="UP000076871">
    <property type="component" value="Unassembled WGS sequence"/>
</dbReference>
<feature type="non-terminal residue" evidence="2">
    <location>
        <position position="140"/>
    </location>
</feature>
<evidence type="ECO:0000313" key="3">
    <source>
        <dbReference type="Proteomes" id="UP000076871"/>
    </source>
</evidence>
<accession>A0A165AZP6</accession>
<keyword evidence="3" id="KW-1185">Reference proteome</keyword>
<sequence length="140" mass="16109">SVKFPVLNETNYTDWVMRMEAELVRKGLWSVDPEVCWEVLEQVHRAHGFATRMAMRRRMNRMAKGSEEPMSTWIGRVKTQVRHLLHADISVTEEDLVLALTSGLGERYEPLVMALDALPADQLTTENVVAKLLNEEMRQT</sequence>
<dbReference type="AlphaFoldDB" id="A0A165AZP6"/>
<organism evidence="2 3">
    <name type="scientific">Laetiporus sulphureus 93-53</name>
    <dbReference type="NCBI Taxonomy" id="1314785"/>
    <lineage>
        <taxon>Eukaryota</taxon>
        <taxon>Fungi</taxon>
        <taxon>Dikarya</taxon>
        <taxon>Basidiomycota</taxon>
        <taxon>Agaricomycotina</taxon>
        <taxon>Agaricomycetes</taxon>
        <taxon>Polyporales</taxon>
        <taxon>Laetiporus</taxon>
    </lineage>
</organism>
<dbReference type="OrthoDB" id="2799606at2759"/>
<name>A0A165AZP6_9APHY</name>
<feature type="non-terminal residue" evidence="2">
    <location>
        <position position="1"/>
    </location>
</feature>
<feature type="domain" description="DUF4219" evidence="1">
    <location>
        <begin position="7"/>
        <end position="31"/>
    </location>
</feature>
<protein>
    <recommendedName>
        <fullName evidence="1">DUF4219 domain-containing protein</fullName>
    </recommendedName>
</protein>
<dbReference type="InterPro" id="IPR025314">
    <property type="entry name" value="DUF4219"/>
</dbReference>
<evidence type="ECO:0000313" key="2">
    <source>
        <dbReference type="EMBL" id="KZS99955.1"/>
    </source>
</evidence>
<dbReference type="InParanoid" id="A0A165AZP6"/>
<dbReference type="GeneID" id="63820338"/>
<dbReference type="Pfam" id="PF13961">
    <property type="entry name" value="DUF4219"/>
    <property type="match status" value="1"/>
</dbReference>
<reference evidence="2 3" key="1">
    <citation type="journal article" date="2016" name="Mol. Biol. Evol.">
        <title>Comparative Genomics of Early-Diverging Mushroom-Forming Fungi Provides Insights into the Origins of Lignocellulose Decay Capabilities.</title>
        <authorList>
            <person name="Nagy L.G."/>
            <person name="Riley R."/>
            <person name="Tritt A."/>
            <person name="Adam C."/>
            <person name="Daum C."/>
            <person name="Floudas D."/>
            <person name="Sun H."/>
            <person name="Yadav J.S."/>
            <person name="Pangilinan J."/>
            <person name="Larsson K.H."/>
            <person name="Matsuura K."/>
            <person name="Barry K."/>
            <person name="Labutti K."/>
            <person name="Kuo R."/>
            <person name="Ohm R.A."/>
            <person name="Bhattacharya S.S."/>
            <person name="Shirouzu T."/>
            <person name="Yoshinaga Y."/>
            <person name="Martin F.M."/>
            <person name="Grigoriev I.V."/>
            <person name="Hibbett D.S."/>
        </authorList>
    </citation>
    <scope>NUCLEOTIDE SEQUENCE [LARGE SCALE GENOMIC DNA]</scope>
    <source>
        <strain evidence="2 3">93-53</strain>
    </source>
</reference>
<dbReference type="Pfam" id="PF14223">
    <property type="entry name" value="Retrotran_gag_2"/>
    <property type="match status" value="1"/>
</dbReference>
<proteinExistence type="predicted"/>
<dbReference type="EMBL" id="KV427704">
    <property type="protein sequence ID" value="KZS99955.1"/>
    <property type="molecule type" value="Genomic_DNA"/>
</dbReference>
<dbReference type="RefSeq" id="XP_040757696.1">
    <property type="nucleotide sequence ID" value="XM_040903307.1"/>
</dbReference>
<evidence type="ECO:0000259" key="1">
    <source>
        <dbReference type="Pfam" id="PF13961"/>
    </source>
</evidence>
<gene>
    <name evidence="2" type="ORF">LAESUDRAFT_623688</name>
</gene>